<dbReference type="Pfam" id="PF23524">
    <property type="entry name" value="MGAT4A_C"/>
    <property type="match status" value="1"/>
</dbReference>
<accession>A0AAV4NSY8</accession>
<dbReference type="GO" id="GO:0005783">
    <property type="term" value="C:endoplasmic reticulum"/>
    <property type="evidence" value="ECO:0007669"/>
    <property type="project" value="TreeGrafter"/>
</dbReference>
<feature type="domain" description="MGAT4 A/B/C C-terminal" evidence="1">
    <location>
        <begin position="18"/>
        <end position="67"/>
    </location>
</feature>
<organism evidence="2 3">
    <name type="scientific">Caerostris darwini</name>
    <dbReference type="NCBI Taxonomy" id="1538125"/>
    <lineage>
        <taxon>Eukaryota</taxon>
        <taxon>Metazoa</taxon>
        <taxon>Ecdysozoa</taxon>
        <taxon>Arthropoda</taxon>
        <taxon>Chelicerata</taxon>
        <taxon>Arachnida</taxon>
        <taxon>Araneae</taxon>
        <taxon>Araneomorphae</taxon>
        <taxon>Entelegynae</taxon>
        <taxon>Araneoidea</taxon>
        <taxon>Araneidae</taxon>
        <taxon>Caerostris</taxon>
    </lineage>
</organism>
<dbReference type="GO" id="GO:0008375">
    <property type="term" value="F:acetylglucosaminyltransferase activity"/>
    <property type="evidence" value="ECO:0007669"/>
    <property type="project" value="TreeGrafter"/>
</dbReference>
<dbReference type="Proteomes" id="UP001054837">
    <property type="component" value="Unassembled WGS sequence"/>
</dbReference>
<dbReference type="InterPro" id="IPR056576">
    <property type="entry name" value="MGAT4_A/B/C_C"/>
</dbReference>
<reference evidence="2 3" key="1">
    <citation type="submission" date="2021-06" db="EMBL/GenBank/DDBJ databases">
        <title>Caerostris darwini draft genome.</title>
        <authorList>
            <person name="Kono N."/>
            <person name="Arakawa K."/>
        </authorList>
    </citation>
    <scope>NUCLEOTIDE SEQUENCE [LARGE SCALE GENOMIC DNA]</scope>
</reference>
<proteinExistence type="predicted"/>
<comment type="caution">
    <text evidence="2">The sequence shown here is derived from an EMBL/GenBank/DDBJ whole genome shotgun (WGS) entry which is preliminary data.</text>
</comment>
<dbReference type="EMBL" id="BPLQ01001930">
    <property type="protein sequence ID" value="GIX86870.1"/>
    <property type="molecule type" value="Genomic_DNA"/>
</dbReference>
<dbReference type="GO" id="GO:0006487">
    <property type="term" value="P:protein N-linked glycosylation"/>
    <property type="evidence" value="ECO:0007669"/>
    <property type="project" value="TreeGrafter"/>
</dbReference>
<feature type="non-terminal residue" evidence="2">
    <location>
        <position position="1"/>
    </location>
</feature>
<keyword evidence="3" id="KW-1185">Reference proteome</keyword>
<sequence>DKQFGKTLTRYPLRNPKAELRTTLRSYGDHTLSRAYKGETYFWSFMPLKGDNITFHFSSPVLIERYNRNLCSETENQILQLYIVSSKPIFD</sequence>
<dbReference type="PANTHER" id="PTHR12062:SF9">
    <property type="entry name" value="ALPHA-1,3-MANNOSYL-GLYCOPROTEIN 4-BETA-N-ACETYLGLUCOSAMINYLTRANSFERASE A, ISOFORM A"/>
    <property type="match status" value="1"/>
</dbReference>
<dbReference type="PANTHER" id="PTHR12062">
    <property type="entry name" value="N-ACETYLGLUCOSAMINYLTRANSFERASE VI"/>
    <property type="match status" value="1"/>
</dbReference>
<dbReference type="InterPro" id="IPR006759">
    <property type="entry name" value="Glyco_transf_54"/>
</dbReference>
<dbReference type="AlphaFoldDB" id="A0AAV4NSY8"/>
<name>A0AAV4NSY8_9ARAC</name>
<evidence type="ECO:0000313" key="2">
    <source>
        <dbReference type="EMBL" id="GIX86870.1"/>
    </source>
</evidence>
<gene>
    <name evidence="2" type="ORF">CDAR_34511</name>
</gene>
<evidence type="ECO:0000259" key="1">
    <source>
        <dbReference type="Pfam" id="PF23524"/>
    </source>
</evidence>
<evidence type="ECO:0000313" key="3">
    <source>
        <dbReference type="Proteomes" id="UP001054837"/>
    </source>
</evidence>
<dbReference type="GO" id="GO:0005795">
    <property type="term" value="C:Golgi stack"/>
    <property type="evidence" value="ECO:0007669"/>
    <property type="project" value="TreeGrafter"/>
</dbReference>
<protein>
    <submittedName>
        <fullName evidence="2">Alpha-1,3-mannosyl-glycoprotein 4-beta-N-acetylglucosaminyltransferase</fullName>
    </submittedName>
</protein>
<dbReference type="GO" id="GO:0005793">
    <property type="term" value="C:endoplasmic reticulum-Golgi intermediate compartment"/>
    <property type="evidence" value="ECO:0007669"/>
    <property type="project" value="TreeGrafter"/>
</dbReference>